<proteinExistence type="predicted"/>
<evidence type="ECO:0000256" key="1">
    <source>
        <dbReference type="SAM" id="SignalP"/>
    </source>
</evidence>
<keyword evidence="4" id="KW-1185">Reference proteome</keyword>
<evidence type="ECO:0000313" key="3">
    <source>
        <dbReference type="EMBL" id="KAB2664423.1"/>
    </source>
</evidence>
<dbReference type="RefSeq" id="WP_151678075.1">
    <property type="nucleotide sequence ID" value="NZ_WBWA01000013.1"/>
</dbReference>
<dbReference type="Proteomes" id="UP000430843">
    <property type="component" value="Unassembled WGS sequence"/>
</dbReference>
<accession>A0A833FLX3</accession>
<protein>
    <submittedName>
        <fullName evidence="3">DUF4038 domain-containing protein</fullName>
    </submittedName>
</protein>
<dbReference type="PANTHER" id="PTHR37836:SF2">
    <property type="entry name" value="DUF4038 DOMAIN-CONTAINING PROTEIN"/>
    <property type="match status" value="1"/>
</dbReference>
<comment type="caution">
    <text evidence="3">The sequence shown here is derived from an EMBL/GenBank/DDBJ whole genome shotgun (WGS) entry which is preliminary data.</text>
</comment>
<feature type="signal peptide" evidence="1">
    <location>
        <begin position="1"/>
        <end position="23"/>
    </location>
</feature>
<organism evidence="3 4">
    <name type="scientific">Brucella tritici</name>
    <dbReference type="NCBI Taxonomy" id="94626"/>
    <lineage>
        <taxon>Bacteria</taxon>
        <taxon>Pseudomonadati</taxon>
        <taxon>Pseudomonadota</taxon>
        <taxon>Alphaproteobacteria</taxon>
        <taxon>Hyphomicrobiales</taxon>
        <taxon>Brucellaceae</taxon>
        <taxon>Brucella/Ochrobactrum group</taxon>
        <taxon>Brucella</taxon>
    </lineage>
</organism>
<dbReference type="EMBL" id="WBWA01000013">
    <property type="protein sequence ID" value="KAB2664423.1"/>
    <property type="molecule type" value="Genomic_DNA"/>
</dbReference>
<keyword evidence="1" id="KW-0732">Signal</keyword>
<reference evidence="3 4" key="1">
    <citation type="submission" date="2019-09" db="EMBL/GenBank/DDBJ databases">
        <title>Taxonomic organization of the family Brucellaceae based on a phylogenomic approach.</title>
        <authorList>
            <person name="Leclercq S."/>
            <person name="Cloeckaert A."/>
            <person name="Zygmunt M.S."/>
        </authorList>
    </citation>
    <scope>NUCLEOTIDE SEQUENCE [LARGE SCALE GENOMIC DNA]</scope>
    <source>
        <strain evidence="3 4">LMG 18957</strain>
    </source>
</reference>
<dbReference type="PANTHER" id="PTHR37836">
    <property type="entry name" value="LMO1036 PROTEIN"/>
    <property type="match status" value="1"/>
</dbReference>
<evidence type="ECO:0000313" key="4">
    <source>
        <dbReference type="Proteomes" id="UP000430843"/>
    </source>
</evidence>
<feature type="chain" id="PRO_5032923373" evidence="1">
    <location>
        <begin position="24"/>
        <end position="440"/>
    </location>
</feature>
<dbReference type="Gene3D" id="3.20.20.80">
    <property type="entry name" value="Glycosidases"/>
    <property type="match status" value="1"/>
</dbReference>
<dbReference type="Pfam" id="PF13204">
    <property type="entry name" value="Apiosidase"/>
    <property type="match status" value="1"/>
</dbReference>
<sequence>MKTFTAIVLAVSLLSMTAGSSHATDPFPIKVGQDRRIFEDATGKPFLLHGDTAWSLIAELKREDVEDYLQDRRKRGFNAILVNLVEHQFSRHPPANAYGEKPFNGEAFVDLNPKYFDHAAWVIERAQQLGFVVLLAPAYLGVSGGDQGWFRDIEAAGPEKMRLYGQKVAERFRQYPNIVWVMGGDFNTPDERLVSSMAEAIMKISPTSLKTVHPSPETDTAEHWSKNDWFTFDAFYSYKDVHAGMLKRTAEAAMPVVLLETFYESERVTNSQTIRRNAYGALLAGAAGQFFGNNPMWHFSSSGLEAYHGTWRDALNSPGAQSMTALKTLFDKLPWSQLQPDRERRIAVNPQSYASFLSDGTMSVIYGDANGFAVQKDSVKNGQKAVWYDPFSGTFADAGEPKIEGTIATYMPKQAKNTDGGTDWLLLIGSAARLQDIQKR</sequence>
<dbReference type="SUPFAM" id="SSF51445">
    <property type="entry name" value="(Trans)glycosidases"/>
    <property type="match status" value="1"/>
</dbReference>
<name>A0A833FLX3_9HYPH</name>
<feature type="domain" description="Apiosidase-like catalytic" evidence="2">
    <location>
        <begin position="33"/>
        <end position="336"/>
    </location>
</feature>
<dbReference type="InterPro" id="IPR025277">
    <property type="entry name" value="Apiosidase-like_cat_dom"/>
</dbReference>
<dbReference type="InterPro" id="IPR017853">
    <property type="entry name" value="GH"/>
</dbReference>
<dbReference type="AlphaFoldDB" id="A0A833FLX3"/>
<evidence type="ECO:0000259" key="2">
    <source>
        <dbReference type="Pfam" id="PF13204"/>
    </source>
</evidence>
<gene>
    <name evidence="3" type="ORF">F9K91_14825</name>
</gene>